<evidence type="ECO:0000256" key="4">
    <source>
        <dbReference type="ARBA" id="ARBA00023015"/>
    </source>
</evidence>
<dbReference type="GO" id="GO:0005524">
    <property type="term" value="F:ATP binding"/>
    <property type="evidence" value="ECO:0007669"/>
    <property type="project" value="UniProtKB-UniRule"/>
</dbReference>
<dbReference type="PROSITE" id="PS51161">
    <property type="entry name" value="ATP_CONE"/>
    <property type="match status" value="1"/>
</dbReference>
<reference evidence="9 10" key="1">
    <citation type="journal article" date="2016" name="Nat. Commun.">
        <title>Thousands of microbial genomes shed light on interconnected biogeochemical processes in an aquifer system.</title>
        <authorList>
            <person name="Anantharaman K."/>
            <person name="Brown C.T."/>
            <person name="Hug L.A."/>
            <person name="Sharon I."/>
            <person name="Castelle C.J."/>
            <person name="Probst A.J."/>
            <person name="Thomas B.C."/>
            <person name="Singh A."/>
            <person name="Wilkins M.J."/>
            <person name="Karaoz U."/>
            <person name="Brodie E.L."/>
            <person name="Williams K.H."/>
            <person name="Hubbard S.S."/>
            <person name="Banfield J.F."/>
        </authorList>
    </citation>
    <scope>NUCLEOTIDE SEQUENCE [LARGE SCALE GENOMIC DNA]</scope>
</reference>
<dbReference type="Pfam" id="PF03477">
    <property type="entry name" value="ATP-cone"/>
    <property type="match status" value="1"/>
</dbReference>
<evidence type="ECO:0000256" key="3">
    <source>
        <dbReference type="ARBA" id="ARBA00022840"/>
    </source>
</evidence>
<comment type="similarity">
    <text evidence="7">Belongs to the NrdR family.</text>
</comment>
<dbReference type="Proteomes" id="UP000179001">
    <property type="component" value="Unassembled WGS sequence"/>
</dbReference>
<evidence type="ECO:0000256" key="2">
    <source>
        <dbReference type="ARBA" id="ARBA00022741"/>
    </source>
</evidence>
<keyword evidence="7" id="KW-0862">Zinc</keyword>
<evidence type="ECO:0000259" key="8">
    <source>
        <dbReference type="PROSITE" id="PS51161"/>
    </source>
</evidence>
<evidence type="ECO:0000256" key="1">
    <source>
        <dbReference type="ARBA" id="ARBA00022491"/>
    </source>
</evidence>
<dbReference type="PANTHER" id="PTHR30455:SF2">
    <property type="entry name" value="TRANSCRIPTIONAL REPRESSOR NRDR"/>
    <property type="match status" value="1"/>
</dbReference>
<keyword evidence="7" id="KW-0479">Metal-binding</keyword>
<keyword evidence="3 7" id="KW-0067">ATP-binding</keyword>
<comment type="caution">
    <text evidence="9">The sequence shown here is derived from an EMBL/GenBank/DDBJ whole genome shotgun (WGS) entry which is preliminary data.</text>
</comment>
<evidence type="ECO:0000313" key="9">
    <source>
        <dbReference type="EMBL" id="OGF31869.1"/>
    </source>
</evidence>
<protein>
    <recommendedName>
        <fullName evidence="7">Transcriptional repressor NrdR</fullName>
    </recommendedName>
</protein>
<dbReference type="Pfam" id="PF22811">
    <property type="entry name" value="Zn_ribbon_NrdR"/>
    <property type="match status" value="1"/>
</dbReference>
<dbReference type="GO" id="GO:0045892">
    <property type="term" value="P:negative regulation of DNA-templated transcription"/>
    <property type="evidence" value="ECO:0007669"/>
    <property type="project" value="UniProtKB-UniRule"/>
</dbReference>
<evidence type="ECO:0000313" key="10">
    <source>
        <dbReference type="Proteomes" id="UP000179001"/>
    </source>
</evidence>
<organism evidence="9 10">
    <name type="scientific">Candidatus Falkowbacteria bacterium RIFOXYC2_FULL_36_12</name>
    <dbReference type="NCBI Taxonomy" id="1798002"/>
    <lineage>
        <taxon>Bacteria</taxon>
        <taxon>Candidatus Falkowiibacteriota</taxon>
    </lineage>
</organism>
<dbReference type="GO" id="GO:0003677">
    <property type="term" value="F:DNA binding"/>
    <property type="evidence" value="ECO:0007669"/>
    <property type="project" value="UniProtKB-KW"/>
</dbReference>
<dbReference type="InterPro" id="IPR003796">
    <property type="entry name" value="RNR_NrdR-like"/>
</dbReference>
<keyword evidence="7" id="KW-0863">Zinc-finger</keyword>
<dbReference type="PANTHER" id="PTHR30455">
    <property type="entry name" value="TRANSCRIPTIONAL REPRESSOR NRDR"/>
    <property type="match status" value="1"/>
</dbReference>
<keyword evidence="2 7" id="KW-0547">Nucleotide-binding</keyword>
<dbReference type="InterPro" id="IPR055173">
    <property type="entry name" value="NrdR-like_N"/>
</dbReference>
<dbReference type="STRING" id="1798002.A2478_05295"/>
<proteinExistence type="inferred from homology"/>
<dbReference type="GO" id="GO:0008270">
    <property type="term" value="F:zinc ion binding"/>
    <property type="evidence" value="ECO:0007669"/>
    <property type="project" value="UniProtKB-UniRule"/>
</dbReference>
<keyword evidence="1 7" id="KW-0678">Repressor</keyword>
<dbReference type="AlphaFoldDB" id="A0A1F5SYY4"/>
<dbReference type="NCBIfam" id="TIGR00244">
    <property type="entry name" value="transcriptional regulator NrdR"/>
    <property type="match status" value="1"/>
</dbReference>
<sequence>MKCPVCYNPETKVLDSRSASDDLAIRRRRECCKCGFRFSTYEAVELLDLMVRKRSGQREAYSRAKLEKGICRSLEKRSIMDNEIKKLINNIEREIQIEVKKNKNNSEISSQRIGEIAMEQLKRVDQVAYIRFASVYKSFKDAEEFESELAKINKNN</sequence>
<comment type="function">
    <text evidence="7">Negatively regulates transcription of bacterial ribonucleotide reductase nrd genes and operons by binding to NrdR-boxes.</text>
</comment>
<comment type="cofactor">
    <cofactor evidence="7">
        <name>Zn(2+)</name>
        <dbReference type="ChEBI" id="CHEBI:29105"/>
    </cofactor>
    <text evidence="7">Binds 1 zinc ion.</text>
</comment>
<dbReference type="HAMAP" id="MF_00440">
    <property type="entry name" value="NrdR"/>
    <property type="match status" value="1"/>
</dbReference>
<keyword evidence="4 7" id="KW-0805">Transcription regulation</keyword>
<gene>
    <name evidence="7" type="primary">nrdR</name>
    <name evidence="9" type="ORF">A2478_05295</name>
</gene>
<evidence type="ECO:0000256" key="7">
    <source>
        <dbReference type="HAMAP-Rule" id="MF_00440"/>
    </source>
</evidence>
<evidence type="ECO:0000256" key="5">
    <source>
        <dbReference type="ARBA" id="ARBA00023125"/>
    </source>
</evidence>
<name>A0A1F5SYY4_9BACT</name>
<dbReference type="InterPro" id="IPR005144">
    <property type="entry name" value="ATP-cone_dom"/>
</dbReference>
<dbReference type="EMBL" id="MFGJ01000007">
    <property type="protein sequence ID" value="OGF31869.1"/>
    <property type="molecule type" value="Genomic_DNA"/>
</dbReference>
<feature type="zinc finger region" evidence="7">
    <location>
        <begin position="3"/>
        <end position="34"/>
    </location>
</feature>
<keyword evidence="5 7" id="KW-0238">DNA-binding</keyword>
<accession>A0A1F5SYY4</accession>
<feature type="domain" description="ATP-cone" evidence="8">
    <location>
        <begin position="49"/>
        <end position="144"/>
    </location>
</feature>
<evidence type="ECO:0000256" key="6">
    <source>
        <dbReference type="ARBA" id="ARBA00023163"/>
    </source>
</evidence>
<keyword evidence="6 7" id="KW-0804">Transcription</keyword>